<evidence type="ECO:0000313" key="2">
    <source>
        <dbReference type="EMBL" id="KAK6589655.1"/>
    </source>
</evidence>
<keyword evidence="1" id="KW-0175">Coiled coil</keyword>
<feature type="coiled-coil region" evidence="1">
    <location>
        <begin position="381"/>
        <end position="408"/>
    </location>
</feature>
<feature type="coiled-coil region" evidence="1">
    <location>
        <begin position="303"/>
        <end position="337"/>
    </location>
</feature>
<keyword evidence="3" id="KW-1185">Reference proteome</keyword>
<protein>
    <submittedName>
        <fullName evidence="2">Uncharacterized protein</fullName>
    </submittedName>
</protein>
<dbReference type="Proteomes" id="UP001311799">
    <property type="component" value="Unassembled WGS sequence"/>
</dbReference>
<proteinExistence type="predicted"/>
<name>A0AAV9Y1L4_9CRYT</name>
<dbReference type="EMBL" id="JAWDEY010000011">
    <property type="protein sequence ID" value="KAK6589655.1"/>
    <property type="molecule type" value="Genomic_DNA"/>
</dbReference>
<organism evidence="2 3">
    <name type="scientific">Cryptosporidium xiaoi</name>
    <dbReference type="NCBI Taxonomy" id="659607"/>
    <lineage>
        <taxon>Eukaryota</taxon>
        <taxon>Sar</taxon>
        <taxon>Alveolata</taxon>
        <taxon>Apicomplexa</taxon>
        <taxon>Conoidasida</taxon>
        <taxon>Coccidia</taxon>
        <taxon>Eucoccidiorida</taxon>
        <taxon>Eimeriorina</taxon>
        <taxon>Cryptosporidiidae</taxon>
        <taxon>Cryptosporidium</taxon>
    </lineage>
</organism>
<feature type="coiled-coil region" evidence="1">
    <location>
        <begin position="463"/>
        <end position="511"/>
    </location>
</feature>
<sequence>MKMSLSTEGNEGEILDSNFHTSAVSNTGSGIVSGVSVVRKKTRKAIRPGIIENNSNNTGNTGLLRPSIITKTENFVVSDNNNLFKKSVSQLNTSSKKKLNNSIEPCLKSESQIRSNVIRKSFKEDYENNIIVNECYDERLNECDNKLEEVNNDNMNNIERDIKQESRHICPFLVGSGSEASYEKGSDLNIMSVDHKYKNIDNCDINDDKCLLEMISEMGINDGEGSLKYGLSNDIDELSKYFMNVIMQLETFGLNIQSKLEKLENELEIDSNINNCAFESEITGEENGFDGNNKYNDVRYKKYNYLLEVKNRLLKELSEVEKELVEEELRINKEESERLIRIELYKSKKKVYKDELSSLTVIICWIEDSLQNYIYPLQKKQNEYKQELNREKEVLSLIKEELSKIEKQEKIVFDKIREIQDSKRFIGEEKELLQEQIRISKNSKTEKIKNGNFKEASLITQTINILESEVSQIEDNYLNILNQEKEFIEKIDRIKRNYNNEHKRMDECKRELILNRKLKRKELKERLHELRNCEFTINSNSNSTNTESDCNDNYNSTNGTNSDIQNSSDNITKIFKSLSIQFKSQTDSVLGYEIALLESQDNEDDNVLYLLNNDQSKIKGETNENKTTGNYVNRKDNVGELANNRSEVLLNDKNEGNLDLNLSNVNEDRINNEEQID</sequence>
<reference evidence="2 3" key="1">
    <citation type="submission" date="2023-10" db="EMBL/GenBank/DDBJ databases">
        <title>Comparative genomics analysis reveals potential genetic determinants of host preference in Cryptosporidium xiaoi.</title>
        <authorList>
            <person name="Xiao L."/>
            <person name="Li J."/>
        </authorList>
    </citation>
    <scope>NUCLEOTIDE SEQUENCE [LARGE SCALE GENOMIC DNA]</scope>
    <source>
        <strain evidence="2 3">52996</strain>
    </source>
</reference>
<evidence type="ECO:0000256" key="1">
    <source>
        <dbReference type="SAM" id="Coils"/>
    </source>
</evidence>
<evidence type="ECO:0000313" key="3">
    <source>
        <dbReference type="Proteomes" id="UP001311799"/>
    </source>
</evidence>
<dbReference type="AlphaFoldDB" id="A0AAV9Y1L4"/>
<comment type="caution">
    <text evidence="2">The sequence shown here is derived from an EMBL/GenBank/DDBJ whole genome shotgun (WGS) entry which is preliminary data.</text>
</comment>
<accession>A0AAV9Y1L4</accession>
<gene>
    <name evidence="2" type="ORF">RS030_1112</name>
</gene>